<evidence type="ECO:0000256" key="1">
    <source>
        <dbReference type="SAM" id="MobiDB-lite"/>
    </source>
</evidence>
<keyword evidence="4" id="KW-1185">Reference proteome</keyword>
<protein>
    <recommendedName>
        <fullName evidence="5">DUF3300 domain-containing protein</fullName>
    </recommendedName>
</protein>
<name>A0A518H4W1_9BACT</name>
<evidence type="ECO:0008006" key="5">
    <source>
        <dbReference type="Google" id="ProtNLM"/>
    </source>
</evidence>
<evidence type="ECO:0000256" key="2">
    <source>
        <dbReference type="SAM" id="SignalP"/>
    </source>
</evidence>
<dbReference type="KEGG" id="tpla:ElP_37870"/>
<dbReference type="RefSeq" id="WP_145271770.1">
    <property type="nucleotide sequence ID" value="NZ_CP036426.1"/>
</dbReference>
<dbReference type="Proteomes" id="UP000317835">
    <property type="component" value="Chromosome"/>
</dbReference>
<organism evidence="3 4">
    <name type="scientific">Tautonia plasticadhaerens</name>
    <dbReference type="NCBI Taxonomy" id="2527974"/>
    <lineage>
        <taxon>Bacteria</taxon>
        <taxon>Pseudomonadati</taxon>
        <taxon>Planctomycetota</taxon>
        <taxon>Planctomycetia</taxon>
        <taxon>Isosphaerales</taxon>
        <taxon>Isosphaeraceae</taxon>
        <taxon>Tautonia</taxon>
    </lineage>
</organism>
<feature type="compositionally biased region" description="Pro residues" evidence="1">
    <location>
        <begin position="118"/>
        <end position="154"/>
    </location>
</feature>
<gene>
    <name evidence="3" type="ORF">ElP_37870</name>
</gene>
<feature type="signal peptide" evidence="2">
    <location>
        <begin position="1"/>
        <end position="29"/>
    </location>
</feature>
<sequence precursor="true">MPTDHRPQPAPRPTLAVAATLLIALAPIAAPGQDAPHPEDGPALSAGQLAHVRRMAEGIAGEIAGLSRADRERILTQYVLNEFAEVAGEPGADTMDLGPALRAQAGRLVARILGGTPAPDPAPTPTPTPRPDPPDPSPSPANGPTPGPSPSPPFPFFGPTEFTYPVVYVYPVQPVSYVSWPVVPSSWPFIETPQQQWVGPASGPVAPVTYYYFAW</sequence>
<accession>A0A518H4W1</accession>
<evidence type="ECO:0000313" key="4">
    <source>
        <dbReference type="Proteomes" id="UP000317835"/>
    </source>
</evidence>
<keyword evidence="2" id="KW-0732">Signal</keyword>
<evidence type="ECO:0000313" key="3">
    <source>
        <dbReference type="EMBL" id="QDV35879.1"/>
    </source>
</evidence>
<feature type="region of interest" description="Disordered" evidence="1">
    <location>
        <begin position="113"/>
        <end position="154"/>
    </location>
</feature>
<reference evidence="3 4" key="1">
    <citation type="submission" date="2019-02" db="EMBL/GenBank/DDBJ databases">
        <title>Deep-cultivation of Planctomycetes and their phenomic and genomic characterization uncovers novel biology.</title>
        <authorList>
            <person name="Wiegand S."/>
            <person name="Jogler M."/>
            <person name="Boedeker C."/>
            <person name="Pinto D."/>
            <person name="Vollmers J."/>
            <person name="Rivas-Marin E."/>
            <person name="Kohn T."/>
            <person name="Peeters S.H."/>
            <person name="Heuer A."/>
            <person name="Rast P."/>
            <person name="Oberbeckmann S."/>
            <person name="Bunk B."/>
            <person name="Jeske O."/>
            <person name="Meyerdierks A."/>
            <person name="Storesund J.E."/>
            <person name="Kallscheuer N."/>
            <person name="Luecker S."/>
            <person name="Lage O.M."/>
            <person name="Pohl T."/>
            <person name="Merkel B.J."/>
            <person name="Hornburger P."/>
            <person name="Mueller R.-W."/>
            <person name="Bruemmer F."/>
            <person name="Labrenz M."/>
            <person name="Spormann A.M."/>
            <person name="Op den Camp H."/>
            <person name="Overmann J."/>
            <person name="Amann R."/>
            <person name="Jetten M.S.M."/>
            <person name="Mascher T."/>
            <person name="Medema M.H."/>
            <person name="Devos D.P."/>
            <person name="Kaster A.-K."/>
            <person name="Ovreas L."/>
            <person name="Rohde M."/>
            <person name="Galperin M.Y."/>
            <person name="Jogler C."/>
        </authorList>
    </citation>
    <scope>NUCLEOTIDE SEQUENCE [LARGE SCALE GENOMIC DNA]</scope>
    <source>
        <strain evidence="3 4">ElP</strain>
    </source>
</reference>
<dbReference type="EMBL" id="CP036426">
    <property type="protein sequence ID" value="QDV35879.1"/>
    <property type="molecule type" value="Genomic_DNA"/>
</dbReference>
<dbReference type="AlphaFoldDB" id="A0A518H4W1"/>
<proteinExistence type="predicted"/>
<feature type="chain" id="PRO_5021806752" description="DUF3300 domain-containing protein" evidence="2">
    <location>
        <begin position="30"/>
        <end position="215"/>
    </location>
</feature>